<protein>
    <submittedName>
        <fullName evidence="1">Uncharacterized protein</fullName>
    </submittedName>
</protein>
<dbReference type="AlphaFoldDB" id="A0A5M9LJT8"/>
<reference evidence="1 2" key="1">
    <citation type="journal article" date="2018" name="BMC Genomics">
        <title>Comparative genomics of the wheat fungal pathogen Pyrenophora tritici-repentis reveals chromosomal variations and genome plasticity.</title>
        <authorList>
            <person name="Moolhuijzen P."/>
            <person name="See P.T."/>
            <person name="Hane J.K."/>
            <person name="Shi G."/>
            <person name="Liu Z."/>
            <person name="Oliver R.P."/>
            <person name="Moffat C.S."/>
        </authorList>
    </citation>
    <scope>NUCLEOTIDE SEQUENCE [LARGE SCALE GENOMIC DNA]</scope>
    <source>
        <strain evidence="1">M4</strain>
    </source>
</reference>
<evidence type="ECO:0000313" key="1">
    <source>
        <dbReference type="EMBL" id="KAF7576717.1"/>
    </source>
</evidence>
<comment type="caution">
    <text evidence="1">The sequence shown here is derived from an EMBL/GenBank/DDBJ whole genome shotgun (WGS) entry which is preliminary data.</text>
</comment>
<sequence>MGFDVEAVVAAFEYVGIDRMGGEDYELEEAYMGDITARLFGEA</sequence>
<dbReference type="RefSeq" id="XP_065965137.1">
    <property type="nucleotide sequence ID" value="XM_066102935.1"/>
</dbReference>
<dbReference type="InterPro" id="IPR009060">
    <property type="entry name" value="UBA-like_sf"/>
</dbReference>
<dbReference type="SUPFAM" id="SSF46934">
    <property type="entry name" value="UBA-like"/>
    <property type="match status" value="1"/>
</dbReference>
<proteinExistence type="predicted"/>
<dbReference type="KEGG" id="ptrr:90953963"/>
<name>A0A5M9LJT8_9PLEO</name>
<evidence type="ECO:0000313" key="2">
    <source>
        <dbReference type="Proteomes" id="UP000245464"/>
    </source>
</evidence>
<dbReference type="GeneID" id="90953963"/>
<dbReference type="EMBL" id="NQIK02000001">
    <property type="protein sequence ID" value="KAF7576717.1"/>
    <property type="molecule type" value="Genomic_DNA"/>
</dbReference>
<accession>A0A5M9LJT8</accession>
<gene>
    <name evidence="1" type="ORF">PtrM4_009570</name>
</gene>
<dbReference type="Proteomes" id="UP000245464">
    <property type="component" value="Chromosome 1"/>
</dbReference>
<organism evidence="1 2">
    <name type="scientific">Pyrenophora tritici-repentis</name>
    <dbReference type="NCBI Taxonomy" id="45151"/>
    <lineage>
        <taxon>Eukaryota</taxon>
        <taxon>Fungi</taxon>
        <taxon>Dikarya</taxon>
        <taxon>Ascomycota</taxon>
        <taxon>Pezizomycotina</taxon>
        <taxon>Dothideomycetes</taxon>
        <taxon>Pleosporomycetidae</taxon>
        <taxon>Pleosporales</taxon>
        <taxon>Pleosporineae</taxon>
        <taxon>Pleosporaceae</taxon>
        <taxon>Pyrenophora</taxon>
    </lineage>
</organism>